<dbReference type="EMBL" id="BMAU01021382">
    <property type="protein sequence ID" value="GFY28020.1"/>
    <property type="molecule type" value="Genomic_DNA"/>
</dbReference>
<evidence type="ECO:0000256" key="1">
    <source>
        <dbReference type="SAM" id="Phobius"/>
    </source>
</evidence>
<comment type="caution">
    <text evidence="2">The sequence shown here is derived from an EMBL/GenBank/DDBJ whole genome shotgun (WGS) entry which is preliminary data.</text>
</comment>
<accession>A0A8X7BDX2</accession>
<dbReference type="Proteomes" id="UP000887159">
    <property type="component" value="Unassembled WGS sequence"/>
</dbReference>
<evidence type="ECO:0000313" key="2">
    <source>
        <dbReference type="EMBL" id="GFY28020.1"/>
    </source>
</evidence>
<organism evidence="2 3">
    <name type="scientific">Trichonephila clavipes</name>
    <name type="common">Golden silk orbweaver</name>
    <name type="synonym">Nephila clavipes</name>
    <dbReference type="NCBI Taxonomy" id="2585209"/>
    <lineage>
        <taxon>Eukaryota</taxon>
        <taxon>Metazoa</taxon>
        <taxon>Ecdysozoa</taxon>
        <taxon>Arthropoda</taxon>
        <taxon>Chelicerata</taxon>
        <taxon>Arachnida</taxon>
        <taxon>Araneae</taxon>
        <taxon>Araneomorphae</taxon>
        <taxon>Entelegynae</taxon>
        <taxon>Araneoidea</taxon>
        <taxon>Nephilidae</taxon>
        <taxon>Trichonephila</taxon>
    </lineage>
</organism>
<keyword evidence="3" id="KW-1185">Reference proteome</keyword>
<keyword evidence="1" id="KW-1133">Transmembrane helix</keyword>
<feature type="transmembrane region" description="Helical" evidence="1">
    <location>
        <begin position="15"/>
        <end position="34"/>
    </location>
</feature>
<protein>
    <submittedName>
        <fullName evidence="2">Uncharacterized protein</fullName>
    </submittedName>
</protein>
<sequence>MKVQCLSSLVSDIRWLYLVLVAPITIVTVISFNASFEVKISVEEDASSVFSFEVKICVPEDISFVCSKVLHEILFCQVPGPSVSRPGVGNLSAVACRTPVSV</sequence>
<reference evidence="2" key="1">
    <citation type="submission" date="2020-08" db="EMBL/GenBank/DDBJ databases">
        <title>Multicomponent nature underlies the extraordinary mechanical properties of spider dragline silk.</title>
        <authorList>
            <person name="Kono N."/>
            <person name="Nakamura H."/>
            <person name="Mori M."/>
            <person name="Yoshida Y."/>
            <person name="Ohtoshi R."/>
            <person name="Malay A.D."/>
            <person name="Moran D.A.P."/>
            <person name="Tomita M."/>
            <person name="Numata K."/>
            <person name="Arakawa K."/>
        </authorList>
    </citation>
    <scope>NUCLEOTIDE SEQUENCE</scope>
</reference>
<name>A0A8X7BDX2_TRICX</name>
<gene>
    <name evidence="2" type="primary">NCL1_39028</name>
    <name evidence="2" type="ORF">TNCV_4563721</name>
</gene>
<proteinExistence type="predicted"/>
<keyword evidence="1" id="KW-0812">Transmembrane</keyword>
<dbReference type="AlphaFoldDB" id="A0A8X7BDX2"/>
<keyword evidence="1" id="KW-0472">Membrane</keyword>
<evidence type="ECO:0000313" key="3">
    <source>
        <dbReference type="Proteomes" id="UP000887159"/>
    </source>
</evidence>